<proteinExistence type="predicted"/>
<name>A0A2H0KK58_9BACT</name>
<comment type="caution">
    <text evidence="1">The sequence shown here is derived from an EMBL/GenBank/DDBJ whole genome shotgun (WGS) entry which is preliminary data.</text>
</comment>
<gene>
    <name evidence="1" type="ORF">COV87_02295</name>
</gene>
<dbReference type="EMBL" id="PCVK01000066">
    <property type="protein sequence ID" value="PIQ71632.1"/>
    <property type="molecule type" value="Genomic_DNA"/>
</dbReference>
<sequence length="117" mass="13290">MNIYLDSKNHPHIKIVVLLSSPKQVDCFIDTGYTGGLSLPDKYRSLITSGRLSFQDFEIGDGTILTEEMFRVKIRYEKAEKHISLMFTKGDDALVGIEFLTGFKFTLDLKKLQIGLE</sequence>
<dbReference type="AlphaFoldDB" id="A0A2H0KK58"/>
<reference evidence="1 2" key="1">
    <citation type="submission" date="2017-09" db="EMBL/GenBank/DDBJ databases">
        <title>Depth-based differentiation of microbial function through sediment-hosted aquifers and enrichment of novel symbionts in the deep terrestrial subsurface.</title>
        <authorList>
            <person name="Probst A.J."/>
            <person name="Ladd B."/>
            <person name="Jarett J.K."/>
            <person name="Geller-Mcgrath D.E."/>
            <person name="Sieber C.M."/>
            <person name="Emerson J.B."/>
            <person name="Anantharaman K."/>
            <person name="Thomas B.C."/>
            <person name="Malmstrom R."/>
            <person name="Stieglmeier M."/>
            <person name="Klingl A."/>
            <person name="Woyke T."/>
            <person name="Ryan C.M."/>
            <person name="Banfield J.F."/>
        </authorList>
    </citation>
    <scope>NUCLEOTIDE SEQUENCE [LARGE SCALE GENOMIC DNA]</scope>
    <source>
        <strain evidence="1">CG11_big_fil_rev_8_21_14_0_20_37_16</strain>
    </source>
</reference>
<accession>A0A2H0KK58</accession>
<protein>
    <recommendedName>
        <fullName evidence="3">Clan AA aspartic protease</fullName>
    </recommendedName>
</protein>
<dbReference type="Proteomes" id="UP000229497">
    <property type="component" value="Unassembled WGS sequence"/>
</dbReference>
<organism evidence="1 2">
    <name type="scientific">Candidatus Roizmanbacteria bacterium CG11_big_fil_rev_8_21_14_0_20_37_16</name>
    <dbReference type="NCBI Taxonomy" id="1974857"/>
    <lineage>
        <taxon>Bacteria</taxon>
        <taxon>Candidatus Roizmaniibacteriota</taxon>
    </lineage>
</organism>
<evidence type="ECO:0000313" key="2">
    <source>
        <dbReference type="Proteomes" id="UP000229497"/>
    </source>
</evidence>
<evidence type="ECO:0000313" key="1">
    <source>
        <dbReference type="EMBL" id="PIQ71632.1"/>
    </source>
</evidence>
<evidence type="ECO:0008006" key="3">
    <source>
        <dbReference type="Google" id="ProtNLM"/>
    </source>
</evidence>